<feature type="domain" description="Rhodopsin" evidence="8">
    <location>
        <begin position="38"/>
        <end position="273"/>
    </location>
</feature>
<comment type="similarity">
    <text evidence="5">Belongs to the SAT4 family.</text>
</comment>
<keyword evidence="4 7" id="KW-0472">Membrane</keyword>
<feature type="transmembrane region" description="Helical" evidence="7">
    <location>
        <begin position="54"/>
        <end position="77"/>
    </location>
</feature>
<dbReference type="EMBL" id="LAQI01000009">
    <property type="protein sequence ID" value="KKY28487.1"/>
    <property type="molecule type" value="Genomic_DNA"/>
</dbReference>
<feature type="region of interest" description="Disordered" evidence="6">
    <location>
        <begin position="418"/>
        <end position="445"/>
    </location>
</feature>
<gene>
    <name evidence="9" type="ORF">UCDDS831_g00227</name>
</gene>
<evidence type="ECO:0000256" key="5">
    <source>
        <dbReference type="ARBA" id="ARBA00038359"/>
    </source>
</evidence>
<reference evidence="9 10" key="2">
    <citation type="submission" date="2015-05" db="EMBL/GenBank/DDBJ databases">
        <title>Distinctive expansion of gene families associated with plant cell wall degradation and secondary metabolism in the genomes of grapevine trunk pathogens.</title>
        <authorList>
            <person name="Lawrence D.P."/>
            <person name="Travadon R."/>
            <person name="Rolshausen P.E."/>
            <person name="Baumgartner K."/>
        </authorList>
    </citation>
    <scope>NUCLEOTIDE SEQUENCE [LARGE SCALE GENOMIC DNA]</scope>
    <source>
        <strain evidence="9">DS831</strain>
    </source>
</reference>
<dbReference type="InterPro" id="IPR052337">
    <property type="entry name" value="SAT4-like"/>
</dbReference>
<organism evidence="9 10">
    <name type="scientific">Diplodia seriata</name>
    <dbReference type="NCBI Taxonomy" id="420778"/>
    <lineage>
        <taxon>Eukaryota</taxon>
        <taxon>Fungi</taxon>
        <taxon>Dikarya</taxon>
        <taxon>Ascomycota</taxon>
        <taxon>Pezizomycotina</taxon>
        <taxon>Dothideomycetes</taxon>
        <taxon>Dothideomycetes incertae sedis</taxon>
        <taxon>Botryosphaeriales</taxon>
        <taxon>Botryosphaeriaceae</taxon>
        <taxon>Diplodia</taxon>
    </lineage>
</organism>
<feature type="transmembrane region" description="Helical" evidence="7">
    <location>
        <begin position="212"/>
        <end position="231"/>
    </location>
</feature>
<evidence type="ECO:0000256" key="1">
    <source>
        <dbReference type="ARBA" id="ARBA00004141"/>
    </source>
</evidence>
<evidence type="ECO:0000256" key="6">
    <source>
        <dbReference type="SAM" id="MobiDB-lite"/>
    </source>
</evidence>
<dbReference type="Proteomes" id="UP000034182">
    <property type="component" value="Unassembled WGS sequence"/>
</dbReference>
<dbReference type="Pfam" id="PF20684">
    <property type="entry name" value="Fung_rhodopsin"/>
    <property type="match status" value="1"/>
</dbReference>
<keyword evidence="3 7" id="KW-1133">Transmembrane helix</keyword>
<feature type="transmembrane region" description="Helical" evidence="7">
    <location>
        <begin position="97"/>
        <end position="121"/>
    </location>
</feature>
<feature type="compositionally biased region" description="Low complexity" evidence="6">
    <location>
        <begin position="346"/>
        <end position="363"/>
    </location>
</feature>
<reference evidence="9 10" key="1">
    <citation type="submission" date="2015-03" db="EMBL/GenBank/DDBJ databases">
        <authorList>
            <person name="Morales-Cruz A."/>
            <person name="Amrine K.C."/>
            <person name="Cantu D."/>
        </authorList>
    </citation>
    <scope>NUCLEOTIDE SEQUENCE [LARGE SCALE GENOMIC DNA]</scope>
    <source>
        <strain evidence="9">DS831</strain>
    </source>
</reference>
<evidence type="ECO:0000256" key="7">
    <source>
        <dbReference type="SAM" id="Phobius"/>
    </source>
</evidence>
<comment type="subcellular location">
    <subcellularLocation>
        <location evidence="1">Membrane</location>
        <topology evidence="1">Multi-pass membrane protein</topology>
    </subcellularLocation>
</comment>
<sequence>MPAVILLPRIDHPVPDKGPRLEATTTALLVLATFFVFLRFAARFKRGLTYGPDDWLVVVALLFCFGAGGINYAMISWGLGKHASDLDPNNVVMVLKLLVAFECVYCTGVGLVKFSLLFMYARIFPLKGFRIGAYILGFMTAGWVIAINCVSIFQCHPIKKAWYPLMDGSCIDIKASFIGNAVPNILTDVAILIMPVAQVWKLQVTSAQRASLVFMFLLGGFVLFASIYRFTTIMQFQTSDTTWTLATACTWCVVEVASGIISACLPTLRPLMRMVSSQFGGSSRGRSGKGNTTSGNNPSRNTELITIGGTGAKRSQTGERHFKRLEDASVTAVAGPGSDDSGSDKAGAGAYNNGNNPHRYGNNTTVSRSSHSDHHNRYSDEEVHGGSGHLRGDGSSDQLPLTSIVVTKDVMWSERNNSVASEWPGPGSEGSASRHYNHGHYPGQH</sequence>
<evidence type="ECO:0000259" key="8">
    <source>
        <dbReference type="Pfam" id="PF20684"/>
    </source>
</evidence>
<dbReference type="PANTHER" id="PTHR33048:SF151">
    <property type="entry name" value="INTEGRAL MEMBRANE PROTEIN"/>
    <property type="match status" value="1"/>
</dbReference>
<feature type="transmembrane region" description="Helical" evidence="7">
    <location>
        <begin position="133"/>
        <end position="153"/>
    </location>
</feature>
<evidence type="ECO:0000256" key="2">
    <source>
        <dbReference type="ARBA" id="ARBA00022692"/>
    </source>
</evidence>
<protein>
    <submittedName>
        <fullName evidence="9">Putative integral membrane protein</fullName>
    </submittedName>
</protein>
<accession>A0A0G2F0Z5</accession>
<feature type="compositionally biased region" description="Basic and acidic residues" evidence="6">
    <location>
        <begin position="370"/>
        <end position="394"/>
    </location>
</feature>
<dbReference type="GO" id="GO:0016020">
    <property type="term" value="C:membrane"/>
    <property type="evidence" value="ECO:0007669"/>
    <property type="project" value="UniProtKB-SubCell"/>
</dbReference>
<evidence type="ECO:0000256" key="4">
    <source>
        <dbReference type="ARBA" id="ARBA00023136"/>
    </source>
</evidence>
<comment type="caution">
    <text evidence="9">The sequence shown here is derived from an EMBL/GenBank/DDBJ whole genome shotgun (WGS) entry which is preliminary data.</text>
</comment>
<evidence type="ECO:0000313" key="10">
    <source>
        <dbReference type="Proteomes" id="UP000034182"/>
    </source>
</evidence>
<feature type="transmembrane region" description="Helical" evidence="7">
    <location>
        <begin position="243"/>
        <end position="268"/>
    </location>
</feature>
<feature type="compositionally biased region" description="Low complexity" evidence="6">
    <location>
        <begin position="279"/>
        <end position="296"/>
    </location>
</feature>
<feature type="transmembrane region" description="Helical" evidence="7">
    <location>
        <begin position="173"/>
        <end position="200"/>
    </location>
</feature>
<keyword evidence="2 7" id="KW-0812">Transmembrane</keyword>
<dbReference type="PANTHER" id="PTHR33048">
    <property type="entry name" value="PTH11-LIKE INTEGRAL MEMBRANE PROTEIN (AFU_ORTHOLOGUE AFUA_5G11245)"/>
    <property type="match status" value="1"/>
</dbReference>
<dbReference type="AlphaFoldDB" id="A0A0G2F0Z5"/>
<feature type="region of interest" description="Disordered" evidence="6">
    <location>
        <begin position="279"/>
        <end position="400"/>
    </location>
</feature>
<evidence type="ECO:0000256" key="3">
    <source>
        <dbReference type="ARBA" id="ARBA00022989"/>
    </source>
</evidence>
<dbReference type="InterPro" id="IPR049326">
    <property type="entry name" value="Rhodopsin_dom_fungi"/>
</dbReference>
<proteinExistence type="inferred from homology"/>
<feature type="transmembrane region" description="Helical" evidence="7">
    <location>
        <begin position="23"/>
        <end position="42"/>
    </location>
</feature>
<name>A0A0G2F0Z5_9PEZI</name>
<evidence type="ECO:0000313" key="9">
    <source>
        <dbReference type="EMBL" id="KKY28487.1"/>
    </source>
</evidence>
<feature type="compositionally biased region" description="Basic and acidic residues" evidence="6">
    <location>
        <begin position="316"/>
        <end position="327"/>
    </location>
</feature>